<gene>
    <name evidence="1" type="ORF">KIPB_002975</name>
</gene>
<dbReference type="InterPro" id="IPR015915">
    <property type="entry name" value="Kelch-typ_b-propeller"/>
</dbReference>
<sequence>MPALRTVPLATCNQRSSSSLTTACVNIGGGRVFTLQQDSESFTHCYVYTVETSCDPISGSVGSADSSPAGKRLSRQEFFAPFLRQKGLQDMLVMRVGNQVLVHGGKTCAEYSSCIQNGAYLFDTERYTWQPLPASSTYALTGHTGVLVPPDVDGRRRVVIAGGRYDRTDEYQEVSDDGDGGYYVVGTSSETHSGSNVSLLVLSLPKGTGDFGGVREESEEKASWFEVEHDEEFEELRLPAAEPKVSANLIGIDYTATTTTESIDLLAWAGEGVCRYVTSRARRGGSMLPQASGRWSPWKRRESACEVCPEGGHHAIPMSPSSLLVLPQRGTVGHLLTKGKKQKVSSQEWSLVTPDGSIVPIRKASACLLSPCQLLVFQKSEAYLVDIPLKLEFLKPTSDRVVGAACCDCGVGLFAVIDAARERGGMEAVRMVQRSIKSKLDPDDSLSRTCLTLAVLRATREAASVSSGEANSHLWDTVSASLPALCASAARGHEVSLYVSLFARCEWDHWHRTAFGSSSYGYPDSLPSVKDLCSSDPSARVCHQLYRHVLESKILTPYNILSSPLQCVSSLLAGLLAPLPAMGDAFSRPQPVLLNAFMVSSILHASSAVLLRGMYMQRLPAGDMPTVFDLPSLCVLLESHGFGTSPETGVCVLNALHRLMPGVGRVIPITEGPWMTLVGIQRYLTAAATETHTATDTRASVTQRHQREVPRLHVALAYKSRCTVESGSDLSEVSQGALIPVAPGCILRVHSESCNSDRGTTVAALDMAESGADSAFPIHLMSTQHLLEGRAVGQDIICQVHPEGSTWKPKDMALCRVSVPALLCEGLDVLEEEGRTLLSRDCMLLAGQGGGLIVAGGSLDYPYKGRTLSHDVGVFMPDGRYWGQLPDSPVPLIGARGVLYGNILHVLVKKVHLSLSASGCWTLHPPLPFSPYHCGLVSIGPYVVAFVSDPYHHSGTFAYDTRLCGLVSEGWVPWNMHSNDKLSDESSDADDQCSWVKHGPFSAALWDVGTIYVESSNNNSFKALLSPSLLLEMLQYLPQTAQQLHVHPAVIAYRTCKLLVGHQYQEDALVIVQAMTGLERLGGMLGLGEPCNAADHSLCSSMGEDDAGVNEETVVAAFLLACMEGSHTTMTSHPSSPLAHGWLSEVVGLTAGLKMGPLCTVSAINVLSQVTSEVYPDQPEMCCGTASQVECLSVILTAATRAPIYLPLWKALCRRQLERETCYQTSVLDLSHVDLLDGRRNPGDKMDHLLRVVNSVPIGRAVGDSPIKHHATTPTVLREVLEAGIRCLFKPGISVDVHLKGTWKHMIHISHNESFCYDYKQDQTEEEKALKMQRIMSWLTSEESDSRTQYKKPDIRKSLACGVWRRVVNERTDEVEHQWESIALEIPDRVRESEHVFLAGCLHFLSIDGDPRCLSVLTLNLSTLQWEEHPVGDGGPTCWGQSAVHPFVMNGCICCVQRVPHANSLWMCDVEDSFKWHCASRTLPGVDMSSIRQGGFNQIGQGDVSLDLMTPEARVRIEPSLRCTHLAGPYMKKYVTVGQYGLGLKCDDTRRYNQDTLWLYDRLRDRWVQVMVEVTDMPTQGWVGIDSSMVLMHDDKATYIVDISEWAMNYEDEM</sequence>
<dbReference type="EMBL" id="BDIP01000537">
    <property type="protein sequence ID" value="GIQ81931.1"/>
    <property type="molecule type" value="Genomic_DNA"/>
</dbReference>
<organism evidence="1 2">
    <name type="scientific">Kipferlia bialata</name>
    <dbReference type="NCBI Taxonomy" id="797122"/>
    <lineage>
        <taxon>Eukaryota</taxon>
        <taxon>Metamonada</taxon>
        <taxon>Carpediemonas-like organisms</taxon>
        <taxon>Kipferlia</taxon>
    </lineage>
</organism>
<dbReference type="Gene3D" id="2.120.10.80">
    <property type="entry name" value="Kelch-type beta propeller"/>
    <property type="match status" value="1"/>
</dbReference>
<proteinExistence type="predicted"/>
<dbReference type="SUPFAM" id="SSF117281">
    <property type="entry name" value="Kelch motif"/>
    <property type="match status" value="1"/>
</dbReference>
<comment type="caution">
    <text evidence="1">The sequence shown here is derived from an EMBL/GenBank/DDBJ whole genome shotgun (WGS) entry which is preliminary data.</text>
</comment>
<dbReference type="Proteomes" id="UP000265618">
    <property type="component" value="Unassembled WGS sequence"/>
</dbReference>
<name>A0A9K3CRR3_9EUKA</name>
<accession>A0A9K3CRR3</accession>
<dbReference type="SUPFAM" id="SSF50965">
    <property type="entry name" value="Galactose oxidase, central domain"/>
    <property type="match status" value="1"/>
</dbReference>
<reference evidence="1 2" key="1">
    <citation type="journal article" date="2018" name="PLoS ONE">
        <title>The draft genome of Kipferlia bialata reveals reductive genome evolution in fornicate parasites.</title>
        <authorList>
            <person name="Tanifuji G."/>
            <person name="Takabayashi S."/>
            <person name="Kume K."/>
            <person name="Takagi M."/>
            <person name="Nakayama T."/>
            <person name="Kamikawa R."/>
            <person name="Inagaki Y."/>
            <person name="Hashimoto T."/>
        </authorList>
    </citation>
    <scope>NUCLEOTIDE SEQUENCE [LARGE SCALE GENOMIC DNA]</scope>
    <source>
        <strain evidence="1">NY0173</strain>
    </source>
</reference>
<dbReference type="InterPro" id="IPR011043">
    <property type="entry name" value="Gal_Oxase/kelch_b-propeller"/>
</dbReference>
<keyword evidence="2" id="KW-1185">Reference proteome</keyword>
<protein>
    <submittedName>
        <fullName evidence="1">Uncharacterized protein</fullName>
    </submittedName>
</protein>
<evidence type="ECO:0000313" key="2">
    <source>
        <dbReference type="Proteomes" id="UP000265618"/>
    </source>
</evidence>
<evidence type="ECO:0000313" key="1">
    <source>
        <dbReference type="EMBL" id="GIQ81931.1"/>
    </source>
</evidence>